<dbReference type="RefSeq" id="WP_072299507.1">
    <property type="nucleotide sequence ID" value="NZ_FPIP01000002.1"/>
</dbReference>
<evidence type="ECO:0000259" key="1">
    <source>
        <dbReference type="Pfam" id="PF03432"/>
    </source>
</evidence>
<evidence type="ECO:0000313" key="2">
    <source>
        <dbReference type="EMBL" id="SFW21749.1"/>
    </source>
</evidence>
<proteinExistence type="predicted"/>
<name>A0A1K1MF13_RUMFL</name>
<gene>
    <name evidence="2" type="ORF">SAMN02910280_1138</name>
</gene>
<sequence>MSILKFVNGKNNDRDFLHKKRNYLTDPVKTNGGTLVGYYGCFANHDLADWMTVKKQYHKSGGRQGEHSVLSVTCGKKAVDPCELMNVAKEVVQEIYSGHQCIYVVHTDSKHTHIHILANSVSYVNGLRFHIGNNQRAGFRLKVNKILEHYGYDQIHSRADEIVDNTPYDLTNGFDCLEINNDEPYVDTFKNILANPEDKYFDEEDSISLSNIEILLEDTDEISTSSNVYTNFSKEGYFMPNFNSLLGVTPNTITNPAVSQQTTPYQYAGQTFTGKIPDNTAASSKNPNMAAVSQQAATQSFASKPVNTNYGSNSASALTDNQMLPASATFNSNVPEAALPQEGCQLYPQVNSNGLPELNFNLSSPIKMKLLFGTPADEVKKLIRAATPYNKDIDPYGAGMTIMKSLQDNGVFCNIGINMFPSIDIDFTSGIYPGYSNNCIYQPDVECDPNHPCAPCNQGQSCERCRK</sequence>
<dbReference type="Proteomes" id="UP000183461">
    <property type="component" value="Unassembled WGS sequence"/>
</dbReference>
<dbReference type="AlphaFoldDB" id="A0A1K1MF13"/>
<dbReference type="Pfam" id="PF03432">
    <property type="entry name" value="Relaxase"/>
    <property type="match status" value="1"/>
</dbReference>
<dbReference type="InterPro" id="IPR005094">
    <property type="entry name" value="Endonuclease_MobA/VirD2"/>
</dbReference>
<evidence type="ECO:0000313" key="3">
    <source>
        <dbReference type="Proteomes" id="UP000183461"/>
    </source>
</evidence>
<feature type="domain" description="MobA/VirD2-like nuclease" evidence="1">
    <location>
        <begin position="23"/>
        <end position="151"/>
    </location>
</feature>
<dbReference type="EMBL" id="FPIP01000002">
    <property type="protein sequence ID" value="SFW21749.1"/>
    <property type="molecule type" value="Genomic_DNA"/>
</dbReference>
<reference evidence="2 3" key="1">
    <citation type="submission" date="2016-11" db="EMBL/GenBank/DDBJ databases">
        <authorList>
            <person name="Jaros S."/>
            <person name="Januszkiewicz K."/>
            <person name="Wedrychowicz H."/>
        </authorList>
    </citation>
    <scope>NUCLEOTIDE SEQUENCE [LARGE SCALE GENOMIC DNA]</scope>
    <source>
        <strain evidence="2 3">YL228</strain>
    </source>
</reference>
<organism evidence="2 3">
    <name type="scientific">Ruminococcus flavefaciens</name>
    <dbReference type="NCBI Taxonomy" id="1265"/>
    <lineage>
        <taxon>Bacteria</taxon>
        <taxon>Bacillati</taxon>
        <taxon>Bacillota</taxon>
        <taxon>Clostridia</taxon>
        <taxon>Eubacteriales</taxon>
        <taxon>Oscillospiraceae</taxon>
        <taxon>Ruminococcus</taxon>
    </lineage>
</organism>
<accession>A0A1K1MF13</accession>
<protein>
    <submittedName>
        <fullName evidence="2">Relaxase/Mobilisation nuclease domain-containing protein</fullName>
    </submittedName>
</protein>